<dbReference type="PANTHER" id="PTHR12000:SF42">
    <property type="entry name" value="LEGUMAIN"/>
    <property type="match status" value="1"/>
</dbReference>
<accession>A0A9Q0HAP5</accession>
<dbReference type="GO" id="GO:0005773">
    <property type="term" value="C:vacuole"/>
    <property type="evidence" value="ECO:0007669"/>
    <property type="project" value="GOC"/>
</dbReference>
<dbReference type="Pfam" id="PF00085">
    <property type="entry name" value="Thioredoxin"/>
    <property type="match status" value="1"/>
</dbReference>
<feature type="region of interest" description="Disordered" evidence="2">
    <location>
        <begin position="244"/>
        <end position="272"/>
    </location>
</feature>
<organism evidence="4 5">
    <name type="scientific">Protea cynaroides</name>
    <dbReference type="NCBI Taxonomy" id="273540"/>
    <lineage>
        <taxon>Eukaryota</taxon>
        <taxon>Viridiplantae</taxon>
        <taxon>Streptophyta</taxon>
        <taxon>Embryophyta</taxon>
        <taxon>Tracheophyta</taxon>
        <taxon>Spermatophyta</taxon>
        <taxon>Magnoliopsida</taxon>
        <taxon>Proteales</taxon>
        <taxon>Proteaceae</taxon>
        <taxon>Protea</taxon>
    </lineage>
</organism>
<evidence type="ECO:0000259" key="3">
    <source>
        <dbReference type="Pfam" id="PF00085"/>
    </source>
</evidence>
<dbReference type="Gene3D" id="3.40.30.10">
    <property type="entry name" value="Glutaredoxin"/>
    <property type="match status" value="1"/>
</dbReference>
<comment type="caution">
    <text evidence="4">The sequence shown here is derived from an EMBL/GenBank/DDBJ whole genome shotgun (WGS) entry which is preliminary data.</text>
</comment>
<dbReference type="GO" id="GO:0004197">
    <property type="term" value="F:cysteine-type endopeptidase activity"/>
    <property type="evidence" value="ECO:0007669"/>
    <property type="project" value="TreeGrafter"/>
</dbReference>
<comment type="similarity">
    <text evidence="1">Belongs to the peptidase C13 family.</text>
</comment>
<dbReference type="AlphaFoldDB" id="A0A9Q0HAP5"/>
<dbReference type="PRINTS" id="PR00776">
    <property type="entry name" value="HEMOGLOBNASE"/>
</dbReference>
<feature type="region of interest" description="Disordered" evidence="2">
    <location>
        <begin position="83"/>
        <end position="105"/>
    </location>
</feature>
<evidence type="ECO:0000256" key="2">
    <source>
        <dbReference type="SAM" id="MobiDB-lite"/>
    </source>
</evidence>
<reference evidence="4" key="1">
    <citation type="journal article" date="2023" name="Plant J.">
        <title>The genome of the king protea, Protea cynaroides.</title>
        <authorList>
            <person name="Chang J."/>
            <person name="Duong T.A."/>
            <person name="Schoeman C."/>
            <person name="Ma X."/>
            <person name="Roodt D."/>
            <person name="Barker N."/>
            <person name="Li Z."/>
            <person name="Van de Peer Y."/>
            <person name="Mizrachi E."/>
        </authorList>
    </citation>
    <scope>NUCLEOTIDE SEQUENCE</scope>
    <source>
        <tissue evidence="4">Young leaves</tissue>
    </source>
</reference>
<dbReference type="GO" id="GO:0006624">
    <property type="term" value="P:vacuolar protein processing"/>
    <property type="evidence" value="ECO:0007669"/>
    <property type="project" value="TreeGrafter"/>
</dbReference>
<dbReference type="InterPro" id="IPR036249">
    <property type="entry name" value="Thioredoxin-like_sf"/>
</dbReference>
<protein>
    <recommendedName>
        <fullName evidence="3">Thioredoxin domain-containing protein</fullName>
    </recommendedName>
</protein>
<dbReference type="OrthoDB" id="2018237at2759"/>
<dbReference type="InterPro" id="IPR013766">
    <property type="entry name" value="Thioredoxin_domain"/>
</dbReference>
<dbReference type="InterPro" id="IPR001096">
    <property type="entry name" value="Peptidase_C13"/>
</dbReference>
<dbReference type="EMBL" id="JAMYWD010000008">
    <property type="protein sequence ID" value="KAJ4963081.1"/>
    <property type="molecule type" value="Genomic_DNA"/>
</dbReference>
<dbReference type="Pfam" id="PF01650">
    <property type="entry name" value="Peptidase_C13"/>
    <property type="match status" value="1"/>
</dbReference>
<name>A0A9Q0HAP5_9MAGN</name>
<proteinExistence type="inferred from homology"/>
<sequence>MGIEPKQQPLFCLKWPWEIHQNPEIKSSSPCQFEVPWLFKSLQNFGFLATNLFDSAFKTPGTSTKSFKPFHFDIGIKPFSSKNGINGKNTKSSTTRKQSLSPDEQGEAEHRALASALASRKEATVIEFYSPKCGLCNSMLNIVMEIEARNSDWLNIVLADAENEKWLPELLYYDIRYVPCFVLLDKYGKALAKTSVPTSRLHVVAGLSHLLKMKQPQENTTNKSFSGPGLDDFASSNLHDLEAKFHPCGNDEPRNSAGKESIDDRKPPPTSRKRIFHTIVGCGAARPESWELIIELPTEKEDLGVDDEKNGARWAVLVVGSSGYGNFRHQADVCHAYQVLKKGGLKDENIIVFIYDDIAYNELNPRLGVIINHPQGSDVYANMPKIPFSLSVLCLHVKKMKDEKWISKGE</sequence>
<keyword evidence="5" id="KW-1185">Reference proteome</keyword>
<feature type="domain" description="Thioredoxin" evidence="3">
    <location>
        <begin position="113"/>
        <end position="190"/>
    </location>
</feature>
<evidence type="ECO:0000313" key="5">
    <source>
        <dbReference type="Proteomes" id="UP001141806"/>
    </source>
</evidence>
<gene>
    <name evidence="4" type="ORF">NE237_023020</name>
</gene>
<dbReference type="Gene3D" id="3.40.50.1460">
    <property type="match status" value="1"/>
</dbReference>
<dbReference type="GO" id="GO:0051603">
    <property type="term" value="P:proteolysis involved in protein catabolic process"/>
    <property type="evidence" value="ECO:0007669"/>
    <property type="project" value="TreeGrafter"/>
</dbReference>
<evidence type="ECO:0000256" key="1">
    <source>
        <dbReference type="ARBA" id="ARBA00009941"/>
    </source>
</evidence>
<dbReference type="Proteomes" id="UP001141806">
    <property type="component" value="Unassembled WGS sequence"/>
</dbReference>
<feature type="compositionally biased region" description="Basic and acidic residues" evidence="2">
    <location>
        <begin position="244"/>
        <end position="254"/>
    </location>
</feature>
<dbReference type="SUPFAM" id="SSF52833">
    <property type="entry name" value="Thioredoxin-like"/>
    <property type="match status" value="1"/>
</dbReference>
<evidence type="ECO:0000313" key="4">
    <source>
        <dbReference type="EMBL" id="KAJ4963081.1"/>
    </source>
</evidence>
<feature type="compositionally biased region" description="Polar residues" evidence="2">
    <location>
        <begin position="83"/>
        <end position="102"/>
    </location>
</feature>
<dbReference type="PANTHER" id="PTHR12000">
    <property type="entry name" value="HEMOGLOBINASE FAMILY MEMBER"/>
    <property type="match status" value="1"/>
</dbReference>